<accession>A0ABT0UQD1</accession>
<dbReference type="SUPFAM" id="SSF81301">
    <property type="entry name" value="Nucleotidyltransferase"/>
    <property type="match status" value="1"/>
</dbReference>
<proteinExistence type="predicted"/>
<name>A0ABT0UQD1_9ACTN</name>
<dbReference type="RefSeq" id="WP_250920174.1">
    <property type="nucleotide sequence ID" value="NZ_JAMQAW010000012.1"/>
</dbReference>
<dbReference type="InterPro" id="IPR043519">
    <property type="entry name" value="NT_sf"/>
</dbReference>
<reference evidence="1" key="1">
    <citation type="submission" date="2022-06" db="EMBL/GenBank/DDBJ databases">
        <title>Genome public.</title>
        <authorList>
            <person name="Sun Q."/>
        </authorList>
    </citation>
    <scope>NUCLEOTIDE SEQUENCE</scope>
    <source>
        <strain evidence="1">CWNU-1</strain>
    </source>
</reference>
<evidence type="ECO:0000313" key="1">
    <source>
        <dbReference type="EMBL" id="MCM2389830.1"/>
    </source>
</evidence>
<keyword evidence="2" id="KW-1185">Reference proteome</keyword>
<sequence length="255" mass="28265">MADHDPSTRRLLLGFVAEVRPLVSPIAIWAHGSLGGGDYQPGRSDIDLIAVIDRACSPEEWQQLAAFHRRLIAEFPLAAKLHCSYPLADELADVKGEHLTWAHQELFHRPVTEVTRRELYEFGVVLHGLQPADLLAPVTEGELVDFLIGEMNGPWRAVLEKPRLWLQDGWVDFGMLALARATVTLRSGGLITKAEAIEVLVGELDAPIEVVDDIRSRRYGTPAPASPEWLDRRAELTVAFLRAALDRLPGRPDGP</sequence>
<organism evidence="1 2">
    <name type="scientific">Streptomyces albipurpureus</name>
    <dbReference type="NCBI Taxonomy" id="2897419"/>
    <lineage>
        <taxon>Bacteria</taxon>
        <taxon>Bacillati</taxon>
        <taxon>Actinomycetota</taxon>
        <taxon>Actinomycetes</taxon>
        <taxon>Kitasatosporales</taxon>
        <taxon>Streptomycetaceae</taxon>
        <taxon>Streptomyces</taxon>
    </lineage>
</organism>
<protein>
    <submittedName>
        <fullName evidence="1">Nucleotidyltransferase</fullName>
    </submittedName>
</protein>
<dbReference type="EMBL" id="JAMQAW010000012">
    <property type="protein sequence ID" value="MCM2389830.1"/>
    <property type="molecule type" value="Genomic_DNA"/>
</dbReference>
<evidence type="ECO:0000313" key="2">
    <source>
        <dbReference type="Proteomes" id="UP001431429"/>
    </source>
</evidence>
<gene>
    <name evidence="1" type="ORF">NBG84_16300</name>
</gene>
<dbReference type="Proteomes" id="UP001431429">
    <property type="component" value="Unassembled WGS sequence"/>
</dbReference>
<comment type="caution">
    <text evidence="1">The sequence shown here is derived from an EMBL/GenBank/DDBJ whole genome shotgun (WGS) entry which is preliminary data.</text>
</comment>